<protein>
    <submittedName>
        <fullName evidence="1">Uncharacterized protein</fullName>
    </submittedName>
</protein>
<dbReference type="RefSeq" id="WP_220558765.1">
    <property type="nucleotide sequence ID" value="NZ_CP071586.1"/>
</dbReference>
<gene>
    <name evidence="1" type="ORF">J0G10_14510</name>
</gene>
<keyword evidence="2" id="KW-1185">Reference proteome</keyword>
<dbReference type="Proteomes" id="UP000824588">
    <property type="component" value="Chromosome"/>
</dbReference>
<dbReference type="EMBL" id="CP071586">
    <property type="protein sequence ID" value="QYY84601.1"/>
    <property type="molecule type" value="Genomic_DNA"/>
</dbReference>
<sequence length="286" mass="31826">MKYKKADGAFTVPISDNEANEYIKARSVYDYPKAFVEITSPGLHDIQLSDSVFCRFVTPSTSQRTDLLLDQYHYELLRSDIPVDRLLGLASVVYWGYFTFGDAYARNKVDWLINGSRTSPATTSKSAFAHTTSAIFHLNRLCMADALSSLHGLSQLGQTPFSSKVIAFMAPSVAGVYDNRIANGLLSSTWSTTLSVGIGQTKSSRVKNCYQSWCLYLSQVASQLNLGISLGKAWQWSCGDDKKQHWRALDVERALFALYNKTASGFNVQMPEGFLTVETEEQFVAK</sequence>
<accession>A0ABX8Z0X2</accession>
<organism evidence="1 2">
    <name type="scientific">Pseudomonas germanica</name>
    <dbReference type="NCBI Taxonomy" id="2815720"/>
    <lineage>
        <taxon>Bacteria</taxon>
        <taxon>Pseudomonadati</taxon>
        <taxon>Pseudomonadota</taxon>
        <taxon>Gammaproteobacteria</taxon>
        <taxon>Pseudomonadales</taxon>
        <taxon>Pseudomonadaceae</taxon>
        <taxon>Pseudomonas</taxon>
    </lineage>
</organism>
<evidence type="ECO:0000313" key="2">
    <source>
        <dbReference type="Proteomes" id="UP000824588"/>
    </source>
</evidence>
<proteinExistence type="predicted"/>
<name>A0ABX8Z0X2_9PSED</name>
<reference evidence="1 2" key="1">
    <citation type="journal article" date="2022" name="Int. J. Syst. Evol. Microbiol.">
        <title>Pseudomonas germanica sp. nov., isolated from Iris germanica rhizomes.</title>
        <authorList>
            <person name="Atanasov K.E."/>
            <person name="Galbis D.M."/>
            <person name="Gallego J."/>
            <person name="Serpico A."/>
            <person name="Bosch M."/>
            <person name="Altabella T."/>
            <person name="Ferrer A."/>
        </authorList>
    </citation>
    <scope>NUCLEOTIDE SEQUENCE [LARGE SCALE GENOMIC DNA]</scope>
    <source>
        <strain evidence="1 2">FIT28</strain>
    </source>
</reference>
<evidence type="ECO:0000313" key="1">
    <source>
        <dbReference type="EMBL" id="QYY84601.1"/>
    </source>
</evidence>